<evidence type="ECO:0000313" key="2">
    <source>
        <dbReference type="EMBL" id="KAH7546858.1"/>
    </source>
</evidence>
<proteinExistence type="predicted"/>
<keyword evidence="1" id="KW-1133">Transmembrane helix</keyword>
<dbReference type="EMBL" id="JAEACU010000001">
    <property type="protein sequence ID" value="KAH7546858.1"/>
    <property type="molecule type" value="Genomic_DNA"/>
</dbReference>
<comment type="caution">
    <text evidence="2">The sequence shown here is derived from an EMBL/GenBank/DDBJ whole genome shotgun (WGS) entry which is preliminary data.</text>
</comment>
<keyword evidence="1" id="KW-0472">Membrane</keyword>
<reference evidence="2" key="1">
    <citation type="journal article" date="2021" name="Front. Plant Sci.">
        <title>Chromosome-Scale Genome Assembly for Chinese Sour Jujube and Insights Into Its Genome Evolution and Domestication Signature.</title>
        <authorList>
            <person name="Shen L.-Y."/>
            <person name="Luo H."/>
            <person name="Wang X.-L."/>
            <person name="Wang X.-M."/>
            <person name="Qiu X.-J."/>
            <person name="Liu H."/>
            <person name="Zhou S.-S."/>
            <person name="Jia K.-H."/>
            <person name="Nie S."/>
            <person name="Bao Y.-T."/>
            <person name="Zhang R.-G."/>
            <person name="Yun Q.-Z."/>
            <person name="Chai Y.-H."/>
            <person name="Lu J.-Y."/>
            <person name="Li Y."/>
            <person name="Zhao S.-W."/>
            <person name="Mao J.-F."/>
            <person name="Jia S.-G."/>
            <person name="Mao Y.-M."/>
        </authorList>
    </citation>
    <scope>NUCLEOTIDE SEQUENCE</scope>
    <source>
        <strain evidence="2">AT0</strain>
        <tissue evidence="2">Leaf</tissue>
    </source>
</reference>
<protein>
    <submittedName>
        <fullName evidence="2">Uncharacterized protein</fullName>
    </submittedName>
</protein>
<organism evidence="2 3">
    <name type="scientific">Ziziphus jujuba var. spinosa</name>
    <dbReference type="NCBI Taxonomy" id="714518"/>
    <lineage>
        <taxon>Eukaryota</taxon>
        <taxon>Viridiplantae</taxon>
        <taxon>Streptophyta</taxon>
        <taxon>Embryophyta</taxon>
        <taxon>Tracheophyta</taxon>
        <taxon>Spermatophyta</taxon>
        <taxon>Magnoliopsida</taxon>
        <taxon>eudicotyledons</taxon>
        <taxon>Gunneridae</taxon>
        <taxon>Pentapetalae</taxon>
        <taxon>rosids</taxon>
        <taxon>fabids</taxon>
        <taxon>Rosales</taxon>
        <taxon>Rhamnaceae</taxon>
        <taxon>Paliureae</taxon>
        <taxon>Ziziphus</taxon>
    </lineage>
</organism>
<evidence type="ECO:0000313" key="3">
    <source>
        <dbReference type="Proteomes" id="UP000813462"/>
    </source>
</evidence>
<feature type="transmembrane region" description="Helical" evidence="1">
    <location>
        <begin position="69"/>
        <end position="89"/>
    </location>
</feature>
<dbReference type="Proteomes" id="UP000813462">
    <property type="component" value="Unassembled WGS sequence"/>
</dbReference>
<dbReference type="PANTHER" id="PTHR36809">
    <property type="entry name" value="TRANSMEMBRANE PROTEIN"/>
    <property type="match status" value="1"/>
</dbReference>
<keyword evidence="1" id="KW-0812">Transmembrane</keyword>
<sequence>MDASVSSSILTAPTPKVLFFRTSPSSKPTLNFRSKSKGYLLIGNQSLKTRRVAAINDVSAAADAVPVDLTWQIVVGAIAGVTPFVVAGIEFSKRIVRLECINSTEKMRGMWRIRASSEERVLCAVPWMWRISTMAIVEEILFWLSHSYFHCHYVFGEGLVK</sequence>
<evidence type="ECO:0000256" key="1">
    <source>
        <dbReference type="SAM" id="Phobius"/>
    </source>
</evidence>
<dbReference type="AlphaFoldDB" id="A0A978W4H4"/>
<dbReference type="PANTHER" id="PTHR36809:SF1">
    <property type="entry name" value="TRANSMEMBRANE PROTEIN"/>
    <property type="match status" value="1"/>
</dbReference>
<accession>A0A978W4H4</accession>
<gene>
    <name evidence="2" type="ORF">FEM48_Zijuj01G0245500</name>
</gene>
<name>A0A978W4H4_ZIZJJ</name>